<evidence type="ECO:0000259" key="13">
    <source>
        <dbReference type="Pfam" id="PF00487"/>
    </source>
</evidence>
<evidence type="ECO:0000256" key="3">
    <source>
        <dbReference type="ARBA" id="ARBA00022516"/>
    </source>
</evidence>
<dbReference type="GO" id="GO:0004768">
    <property type="term" value="F:stearoyl-CoA 9-desaturase activity"/>
    <property type="evidence" value="ECO:0007669"/>
    <property type="project" value="UniProtKB-EC"/>
</dbReference>
<keyword evidence="15" id="KW-1185">Reference proteome</keyword>
<keyword evidence="8" id="KW-0408">Iron</keyword>
<dbReference type="Proteomes" id="UP000001822">
    <property type="component" value="Chromosome"/>
</dbReference>
<feature type="transmembrane region" description="Helical" evidence="12">
    <location>
        <begin position="75"/>
        <end position="95"/>
    </location>
</feature>
<evidence type="ECO:0000256" key="10">
    <source>
        <dbReference type="ARBA" id="ARBA00023136"/>
    </source>
</evidence>
<comment type="subcellular location">
    <subcellularLocation>
        <location evidence="1">Membrane</location>
        <topology evidence="1">Multi-pass membrane protein</topology>
    </subcellularLocation>
</comment>
<accession>A0A6N4SPX3</accession>
<evidence type="ECO:0000256" key="9">
    <source>
        <dbReference type="ARBA" id="ARBA00023098"/>
    </source>
</evidence>
<evidence type="ECO:0000256" key="8">
    <source>
        <dbReference type="ARBA" id="ARBA00023004"/>
    </source>
</evidence>
<sequence length="352" mass="41022">MAFIDVVLQRPSYGWMDENGNLVKPAGKQLFAEFCSRINIFKSRKNWIALAGWFWVLCLLPFLFLFLFTYFNWKLLFICIFYSMVVMGTHGTIWYHRYGTHRAFIFRNAFWRFITQNLVVKLIPEEIYIVSHHVHHSKSDQPGDPYNASAGFLYCFLADTNHQPIAKDLDEKNYARAAVLVKHTGIKINSYEQYQKWGSIADPGRTAALWIANWVCWYGIFYLIGGHALACALFSGALIWVIGVRTFNYNGHGKGTESHRDGLDFNRKDLSVNQYRPGLLAGEWHNNHHMYPGSARSGFLPYQIDFAWYYIYVLYKIGAVSSYHDSKKQFYENYYVPYKNASKKESVKDFVD</sequence>
<keyword evidence="5" id="KW-0276">Fatty acid metabolism</keyword>
<evidence type="ECO:0000256" key="12">
    <source>
        <dbReference type="SAM" id="Phobius"/>
    </source>
</evidence>
<feature type="domain" description="Fatty acid desaturase" evidence="13">
    <location>
        <begin position="72"/>
        <end position="293"/>
    </location>
</feature>
<dbReference type="RefSeq" id="WP_011584455.1">
    <property type="nucleotide sequence ID" value="NC_008255.1"/>
</dbReference>
<protein>
    <submittedName>
        <fullName evidence="14">Fatty-acid desaturase</fullName>
        <ecNumber evidence="14">1.14.19.1</ecNumber>
    </submittedName>
</protein>
<feature type="transmembrane region" description="Helical" evidence="12">
    <location>
        <begin position="47"/>
        <end position="69"/>
    </location>
</feature>
<feature type="transmembrane region" description="Helical" evidence="12">
    <location>
        <begin position="215"/>
        <end position="242"/>
    </location>
</feature>
<keyword evidence="9" id="KW-0443">Lipid metabolism</keyword>
<comment type="similarity">
    <text evidence="2">Belongs to the fatty acid desaturase type 2 family.</text>
</comment>
<evidence type="ECO:0000256" key="6">
    <source>
        <dbReference type="ARBA" id="ARBA00022989"/>
    </source>
</evidence>
<dbReference type="EC" id="1.14.19.1" evidence="14"/>
<keyword evidence="3" id="KW-0444">Lipid biosynthesis</keyword>
<keyword evidence="11" id="KW-0275">Fatty acid biosynthesis</keyword>
<keyword evidence="10 12" id="KW-0472">Membrane</keyword>
<dbReference type="KEGG" id="chu:CHU_1063"/>
<dbReference type="PANTHER" id="PTHR11351:SF31">
    <property type="entry name" value="DESATURASE 1, ISOFORM A-RELATED"/>
    <property type="match status" value="1"/>
</dbReference>
<evidence type="ECO:0000256" key="7">
    <source>
        <dbReference type="ARBA" id="ARBA00023002"/>
    </source>
</evidence>
<organism evidence="14 15">
    <name type="scientific">Cytophaga hutchinsonii (strain ATCC 33406 / DSM 1761 / CIP 103989 / NBRC 15051 / NCIMB 9469 / D465)</name>
    <dbReference type="NCBI Taxonomy" id="269798"/>
    <lineage>
        <taxon>Bacteria</taxon>
        <taxon>Pseudomonadati</taxon>
        <taxon>Bacteroidota</taxon>
        <taxon>Cytophagia</taxon>
        <taxon>Cytophagales</taxon>
        <taxon>Cytophagaceae</taxon>
        <taxon>Cytophaga</taxon>
    </lineage>
</organism>
<dbReference type="InterPro" id="IPR015876">
    <property type="entry name" value="Acyl-CoA_DS"/>
</dbReference>
<proteinExistence type="inferred from homology"/>
<dbReference type="Pfam" id="PF00487">
    <property type="entry name" value="FA_desaturase"/>
    <property type="match status" value="1"/>
</dbReference>
<dbReference type="InterPro" id="IPR005804">
    <property type="entry name" value="FA_desaturase_dom"/>
</dbReference>
<evidence type="ECO:0000256" key="1">
    <source>
        <dbReference type="ARBA" id="ARBA00004141"/>
    </source>
</evidence>
<evidence type="ECO:0000313" key="14">
    <source>
        <dbReference type="EMBL" id="ABG58340.1"/>
    </source>
</evidence>
<gene>
    <name evidence="14" type="ordered locus">CHU_1063</name>
</gene>
<name>A0A6N4SPX3_CYTH3</name>
<evidence type="ECO:0000256" key="11">
    <source>
        <dbReference type="ARBA" id="ARBA00023160"/>
    </source>
</evidence>
<keyword evidence="4 12" id="KW-0812">Transmembrane</keyword>
<evidence type="ECO:0000256" key="2">
    <source>
        <dbReference type="ARBA" id="ARBA00008749"/>
    </source>
</evidence>
<reference evidence="14 15" key="1">
    <citation type="journal article" date="2007" name="Appl. Environ. Microbiol.">
        <title>Genome sequence of the cellulolytic gliding bacterium Cytophaga hutchinsonii.</title>
        <authorList>
            <person name="Xie G."/>
            <person name="Bruce D.C."/>
            <person name="Challacombe J.F."/>
            <person name="Chertkov O."/>
            <person name="Detter J.C."/>
            <person name="Gilna P."/>
            <person name="Han C.S."/>
            <person name="Lucas S."/>
            <person name="Misra M."/>
            <person name="Myers G.L."/>
            <person name="Richardson P."/>
            <person name="Tapia R."/>
            <person name="Thayer N."/>
            <person name="Thompson L.S."/>
            <person name="Brettin T.S."/>
            <person name="Henrissat B."/>
            <person name="Wilson D.B."/>
            <person name="McBride M.J."/>
        </authorList>
    </citation>
    <scope>NUCLEOTIDE SEQUENCE [LARGE SCALE GENOMIC DNA]</scope>
    <source>
        <strain evidence="15">ATCC 33406 / DSM 1761 / CIP 103989 / NBRC 15051 / NCIMB 9469 / D465</strain>
    </source>
</reference>
<evidence type="ECO:0000313" key="15">
    <source>
        <dbReference type="Proteomes" id="UP000001822"/>
    </source>
</evidence>
<dbReference type="CDD" id="cd03505">
    <property type="entry name" value="Delta9-FADS-like"/>
    <property type="match status" value="1"/>
</dbReference>
<keyword evidence="7 14" id="KW-0560">Oxidoreductase</keyword>
<evidence type="ECO:0000256" key="4">
    <source>
        <dbReference type="ARBA" id="ARBA00022692"/>
    </source>
</evidence>
<dbReference type="OrthoDB" id="19906at2"/>
<dbReference type="AlphaFoldDB" id="A0A6N4SPX3"/>
<dbReference type="GO" id="GO:0006633">
    <property type="term" value="P:fatty acid biosynthetic process"/>
    <property type="evidence" value="ECO:0007669"/>
    <property type="project" value="UniProtKB-KW"/>
</dbReference>
<dbReference type="GO" id="GO:0016020">
    <property type="term" value="C:membrane"/>
    <property type="evidence" value="ECO:0007669"/>
    <property type="project" value="UniProtKB-SubCell"/>
</dbReference>
<dbReference type="PANTHER" id="PTHR11351">
    <property type="entry name" value="ACYL-COA DESATURASE"/>
    <property type="match status" value="1"/>
</dbReference>
<keyword evidence="6 12" id="KW-1133">Transmembrane helix</keyword>
<dbReference type="EMBL" id="CP000383">
    <property type="protein sequence ID" value="ABG58340.1"/>
    <property type="molecule type" value="Genomic_DNA"/>
</dbReference>
<evidence type="ECO:0000256" key="5">
    <source>
        <dbReference type="ARBA" id="ARBA00022832"/>
    </source>
</evidence>